<gene>
    <name evidence="1" type="ORF">RJG54_08685</name>
</gene>
<protein>
    <submittedName>
        <fullName evidence="1">Uncharacterized protein</fullName>
    </submittedName>
</protein>
<sequence>MKKIDLKISKELLSEVFKLNICEAYIENNNLYFDMGLPLIQRINLYEFAFKCKEWALKKEFIVHSSPTQKIECTAIAQNFNMNHSYYGQNQFYALTEIEAIIKACEWILENSK</sequence>
<proteinExistence type="predicted"/>
<reference evidence="1" key="1">
    <citation type="submission" date="2023-09" db="EMBL/GenBank/DDBJ databases">
        <title>Arcobacter tbilisiensis sp. nov. isolated from chicken meat in Tbilisi, Georgia.</title>
        <authorList>
            <person name="Matthias R."/>
            <person name="Zautner A.E."/>
        </authorList>
    </citation>
    <scope>NUCLEOTIDE SEQUENCE</scope>
    <source>
        <strain evidence="1">LEO 107</strain>
    </source>
</reference>
<organism evidence="1">
    <name type="scientific">Arcobacter sp. AZ-2023</name>
    <dbReference type="NCBI Taxonomy" id="3074453"/>
    <lineage>
        <taxon>Bacteria</taxon>
        <taxon>Pseudomonadati</taxon>
        <taxon>Campylobacterota</taxon>
        <taxon>Epsilonproteobacteria</taxon>
        <taxon>Campylobacterales</taxon>
        <taxon>Arcobacteraceae</taxon>
        <taxon>Arcobacter</taxon>
    </lineage>
</organism>
<name>A0AA96CU57_9BACT</name>
<dbReference type="AlphaFoldDB" id="A0AA96CU57"/>
<dbReference type="EMBL" id="CP134846">
    <property type="protein sequence ID" value="WNL16286.1"/>
    <property type="molecule type" value="Genomic_DNA"/>
</dbReference>
<accession>A0AA96CU57</accession>
<evidence type="ECO:0000313" key="1">
    <source>
        <dbReference type="EMBL" id="WNL16286.1"/>
    </source>
</evidence>